<dbReference type="EMBL" id="AUZX01006832">
    <property type="protein sequence ID" value="EQD61821.1"/>
    <property type="molecule type" value="Genomic_DNA"/>
</dbReference>
<evidence type="ECO:0000259" key="1">
    <source>
        <dbReference type="Pfam" id="PF00248"/>
    </source>
</evidence>
<dbReference type="PANTHER" id="PTHR43312:SF1">
    <property type="entry name" value="NADP-DEPENDENT OXIDOREDUCTASE DOMAIN-CONTAINING PROTEIN"/>
    <property type="match status" value="1"/>
</dbReference>
<dbReference type="Gene3D" id="3.20.20.100">
    <property type="entry name" value="NADP-dependent oxidoreductase domain"/>
    <property type="match status" value="1"/>
</dbReference>
<organism evidence="2">
    <name type="scientific">mine drainage metagenome</name>
    <dbReference type="NCBI Taxonomy" id="410659"/>
    <lineage>
        <taxon>unclassified sequences</taxon>
        <taxon>metagenomes</taxon>
        <taxon>ecological metagenomes</taxon>
    </lineage>
</organism>
<accession>T1AMH5</accession>
<reference evidence="2" key="2">
    <citation type="journal article" date="2014" name="ISME J.">
        <title>Microbial stratification in low pH oxic and suboxic macroscopic growths along an acid mine drainage.</title>
        <authorList>
            <person name="Mendez-Garcia C."/>
            <person name="Mesa V."/>
            <person name="Sprenger R.R."/>
            <person name="Richter M."/>
            <person name="Diez M.S."/>
            <person name="Solano J."/>
            <person name="Bargiela R."/>
            <person name="Golyshina O.V."/>
            <person name="Manteca A."/>
            <person name="Ramos J.L."/>
            <person name="Gallego J.R."/>
            <person name="Llorente I."/>
            <person name="Martins Dos Santos V.A."/>
            <person name="Jensen O.N."/>
            <person name="Pelaez A.I."/>
            <person name="Sanchez J."/>
            <person name="Ferrer M."/>
        </authorList>
    </citation>
    <scope>NUCLEOTIDE SEQUENCE</scope>
</reference>
<evidence type="ECO:0000313" key="2">
    <source>
        <dbReference type="EMBL" id="EQD61821.1"/>
    </source>
</evidence>
<dbReference type="AlphaFoldDB" id="T1AMH5"/>
<reference evidence="2" key="1">
    <citation type="submission" date="2013-08" db="EMBL/GenBank/DDBJ databases">
        <authorList>
            <person name="Mendez C."/>
            <person name="Richter M."/>
            <person name="Ferrer M."/>
            <person name="Sanchez J."/>
        </authorList>
    </citation>
    <scope>NUCLEOTIDE SEQUENCE</scope>
</reference>
<dbReference type="Pfam" id="PF00248">
    <property type="entry name" value="Aldo_ket_red"/>
    <property type="match status" value="1"/>
</dbReference>
<dbReference type="SUPFAM" id="SSF51430">
    <property type="entry name" value="NAD(P)-linked oxidoreductase"/>
    <property type="match status" value="1"/>
</dbReference>
<feature type="domain" description="NADP-dependent oxidoreductase" evidence="1">
    <location>
        <begin position="28"/>
        <end position="154"/>
    </location>
</feature>
<name>T1AMH5_9ZZZZ</name>
<protein>
    <submittedName>
        <fullName evidence="2">Aldo/keto reductase</fullName>
    </submittedName>
</protein>
<comment type="caution">
    <text evidence="2">The sequence shown here is derived from an EMBL/GenBank/DDBJ whole genome shotgun (WGS) entry which is preliminary data.</text>
</comment>
<dbReference type="InterPro" id="IPR036812">
    <property type="entry name" value="NAD(P)_OxRdtase_dom_sf"/>
</dbReference>
<dbReference type="InterPro" id="IPR053135">
    <property type="entry name" value="AKR2_Oxidoreductase"/>
</dbReference>
<proteinExistence type="predicted"/>
<feature type="non-terminal residue" evidence="2">
    <location>
        <position position="154"/>
    </location>
</feature>
<dbReference type="PANTHER" id="PTHR43312">
    <property type="entry name" value="D-THREO-ALDOSE 1-DEHYDROGENASE"/>
    <property type="match status" value="1"/>
</dbReference>
<dbReference type="InterPro" id="IPR023210">
    <property type="entry name" value="NADP_OxRdtase_dom"/>
</dbReference>
<gene>
    <name evidence="2" type="ORF">B1A_09579</name>
</gene>
<sequence>MGAARRTWESERRVKYRKFGRIGWDVSEIGFGTWAVGGAWGTVDDEQSIAAMKRALDLGVNFFDTADVYGDGRSERLLQRLRRETKTPFHVATKAGRRLSEQRASGYNRENLTAFVERSLRNIGVESLELVQLHCPPTEAYYRPEIFAVMDELV</sequence>